<proteinExistence type="inferred from homology"/>
<evidence type="ECO:0000256" key="9">
    <source>
        <dbReference type="RuleBase" id="RU363013"/>
    </source>
</evidence>
<dbReference type="Proteomes" id="UP000640333">
    <property type="component" value="Unassembled WGS sequence"/>
</dbReference>
<dbReference type="AlphaFoldDB" id="A0A8J7K6Y5"/>
<evidence type="ECO:0000256" key="3">
    <source>
        <dbReference type="ARBA" id="ARBA00007422"/>
    </source>
</evidence>
<dbReference type="GO" id="GO:0004807">
    <property type="term" value="F:triose-phosphate isomerase activity"/>
    <property type="evidence" value="ECO:0007669"/>
    <property type="project" value="UniProtKB-UniRule"/>
</dbReference>
<evidence type="ECO:0000313" key="10">
    <source>
        <dbReference type="EMBL" id="MBE9399245.1"/>
    </source>
</evidence>
<feature type="binding site" evidence="8">
    <location>
        <begin position="233"/>
        <end position="234"/>
    </location>
    <ligand>
        <name>substrate</name>
    </ligand>
</feature>
<evidence type="ECO:0000256" key="5">
    <source>
        <dbReference type="ARBA" id="ARBA00022490"/>
    </source>
</evidence>
<dbReference type="InterPro" id="IPR000652">
    <property type="entry name" value="Triosephosphate_isomerase"/>
</dbReference>
<feature type="active site" description="Proton acceptor" evidence="8">
    <location>
        <position position="167"/>
    </location>
</feature>
<feature type="binding site" evidence="8">
    <location>
        <begin position="9"/>
        <end position="11"/>
    </location>
    <ligand>
        <name>substrate</name>
    </ligand>
</feature>
<organism evidence="10 11">
    <name type="scientific">Pontibacterium sinense</name>
    <dbReference type="NCBI Taxonomy" id="2781979"/>
    <lineage>
        <taxon>Bacteria</taxon>
        <taxon>Pseudomonadati</taxon>
        <taxon>Pseudomonadota</taxon>
        <taxon>Gammaproteobacteria</taxon>
        <taxon>Oceanospirillales</taxon>
        <taxon>Oceanospirillaceae</taxon>
        <taxon>Pontibacterium</taxon>
    </lineage>
</organism>
<evidence type="ECO:0000256" key="7">
    <source>
        <dbReference type="ARBA" id="ARBA00023235"/>
    </source>
</evidence>
<comment type="subunit">
    <text evidence="8 9">Homodimer.</text>
</comment>
<evidence type="ECO:0000256" key="1">
    <source>
        <dbReference type="ARBA" id="ARBA00004680"/>
    </source>
</evidence>
<name>A0A8J7K6Y5_9GAMM</name>
<evidence type="ECO:0000256" key="2">
    <source>
        <dbReference type="ARBA" id="ARBA00004939"/>
    </source>
</evidence>
<dbReference type="PROSITE" id="PS00171">
    <property type="entry name" value="TIM_1"/>
    <property type="match status" value="1"/>
</dbReference>
<reference evidence="10" key="1">
    <citation type="submission" date="2020-10" db="EMBL/GenBank/DDBJ databases">
        <title>Bacterium isolated from coastal waters sediment.</title>
        <authorList>
            <person name="Chen R.-J."/>
            <person name="Lu D.-C."/>
            <person name="Zhu K.-L."/>
            <person name="Du Z.-J."/>
        </authorList>
    </citation>
    <scope>NUCLEOTIDE SEQUENCE</scope>
    <source>
        <strain evidence="10">N1Y112</strain>
    </source>
</reference>
<gene>
    <name evidence="8" type="primary">tpiA</name>
    <name evidence="10" type="ORF">IOQ59_18440</name>
</gene>
<dbReference type="FunFam" id="3.20.20.70:FF:000016">
    <property type="entry name" value="Triosephosphate isomerase"/>
    <property type="match status" value="1"/>
</dbReference>
<dbReference type="SUPFAM" id="SSF51351">
    <property type="entry name" value="Triosephosphate isomerase (TIM)"/>
    <property type="match status" value="1"/>
</dbReference>
<keyword evidence="4 8" id="KW-0312">Gluconeogenesis</keyword>
<dbReference type="InterPro" id="IPR022896">
    <property type="entry name" value="TrioseP_Isoase_bac/euk"/>
</dbReference>
<dbReference type="UniPathway" id="UPA00138"/>
<evidence type="ECO:0000256" key="4">
    <source>
        <dbReference type="ARBA" id="ARBA00022432"/>
    </source>
</evidence>
<dbReference type="Pfam" id="PF00121">
    <property type="entry name" value="TIM"/>
    <property type="match status" value="1"/>
</dbReference>
<sequence>MRKAIVAGNWKMNGNSESINELMGTLIASLQDLDAVEALVCPPAVYLSQVKSLIGNASIALGAQNASQFESGAYTGENSPGMLTDLGCQYVILGHSERRAIFGEKDADIAAKFNAAIDAGLVPILCVGETLEEREDERTMAVVGGQLKAVLDACGVESFAKAVIAYEPVWAIGTGKTATPEQAQDVHQSVRAIVAEYSAEVAAGVRILYGGSVNAANADELFANPDVDGGLVGGASLKPNDFIAICRAAAEA</sequence>
<feature type="binding site" evidence="8">
    <location>
        <position position="212"/>
    </location>
    <ligand>
        <name>substrate</name>
    </ligand>
</feature>
<dbReference type="CDD" id="cd00311">
    <property type="entry name" value="TIM"/>
    <property type="match status" value="1"/>
</dbReference>
<comment type="catalytic activity">
    <reaction evidence="8 9">
        <text>D-glyceraldehyde 3-phosphate = dihydroxyacetone phosphate</text>
        <dbReference type="Rhea" id="RHEA:18585"/>
        <dbReference type="ChEBI" id="CHEBI:57642"/>
        <dbReference type="ChEBI" id="CHEBI:59776"/>
        <dbReference type="EC" id="5.3.1.1"/>
    </reaction>
</comment>
<feature type="active site" description="Electrophile" evidence="8">
    <location>
        <position position="95"/>
    </location>
</feature>
<keyword evidence="11" id="KW-1185">Reference proteome</keyword>
<comment type="subcellular location">
    <subcellularLocation>
        <location evidence="8 9">Cytoplasm</location>
    </subcellularLocation>
</comment>
<comment type="function">
    <text evidence="8">Involved in the gluconeogenesis. Catalyzes stereospecifically the conversion of dihydroxyacetone phosphate (DHAP) to D-glyceraldehyde-3-phosphate (G3P).</text>
</comment>
<keyword evidence="7 8" id="KW-0413">Isomerase</keyword>
<dbReference type="EC" id="5.3.1.1" evidence="8 9"/>
<feature type="binding site" evidence="8">
    <location>
        <position position="173"/>
    </location>
    <ligand>
        <name>substrate</name>
    </ligand>
</feature>
<accession>A0A8J7K6Y5</accession>
<comment type="caution">
    <text evidence="10">The sequence shown here is derived from an EMBL/GenBank/DDBJ whole genome shotgun (WGS) entry which is preliminary data.</text>
</comment>
<protein>
    <recommendedName>
        <fullName evidence="8 9">Triosephosphate isomerase</fullName>
        <shortName evidence="8">TIM</shortName>
        <shortName evidence="8">TPI</shortName>
        <ecNumber evidence="8 9">5.3.1.1</ecNumber>
    </recommendedName>
    <alternativeName>
        <fullName evidence="8">Triose-phosphate isomerase</fullName>
    </alternativeName>
</protein>
<dbReference type="GO" id="GO:0006096">
    <property type="term" value="P:glycolytic process"/>
    <property type="evidence" value="ECO:0007669"/>
    <property type="project" value="UniProtKB-UniRule"/>
</dbReference>
<dbReference type="InterPro" id="IPR020861">
    <property type="entry name" value="Triosephosphate_isomerase_AS"/>
</dbReference>
<dbReference type="UniPathway" id="UPA00109">
    <property type="reaction ID" value="UER00189"/>
</dbReference>
<comment type="pathway">
    <text evidence="8 9">Carbohydrate biosynthesis; gluconeogenesis.</text>
</comment>
<dbReference type="GO" id="GO:0019563">
    <property type="term" value="P:glycerol catabolic process"/>
    <property type="evidence" value="ECO:0007669"/>
    <property type="project" value="TreeGrafter"/>
</dbReference>
<comment type="similarity">
    <text evidence="3 8 9">Belongs to the triosephosphate isomerase family.</text>
</comment>
<dbReference type="PANTHER" id="PTHR21139">
    <property type="entry name" value="TRIOSEPHOSPHATE ISOMERASE"/>
    <property type="match status" value="1"/>
</dbReference>
<keyword evidence="6 8" id="KW-0324">Glycolysis</keyword>
<evidence type="ECO:0000313" key="11">
    <source>
        <dbReference type="Proteomes" id="UP000640333"/>
    </source>
</evidence>
<dbReference type="PANTHER" id="PTHR21139:SF42">
    <property type="entry name" value="TRIOSEPHOSPHATE ISOMERASE"/>
    <property type="match status" value="1"/>
</dbReference>
<dbReference type="NCBIfam" id="TIGR00419">
    <property type="entry name" value="tim"/>
    <property type="match status" value="1"/>
</dbReference>
<dbReference type="GO" id="GO:0006094">
    <property type="term" value="P:gluconeogenesis"/>
    <property type="evidence" value="ECO:0007669"/>
    <property type="project" value="UniProtKB-UniRule"/>
</dbReference>
<dbReference type="RefSeq" id="WP_193954940.1">
    <property type="nucleotide sequence ID" value="NZ_JADEYS010000024.1"/>
</dbReference>
<keyword evidence="5 8" id="KW-0963">Cytoplasm</keyword>
<evidence type="ECO:0000256" key="8">
    <source>
        <dbReference type="HAMAP-Rule" id="MF_00147"/>
    </source>
</evidence>
<dbReference type="GO" id="GO:0005829">
    <property type="term" value="C:cytosol"/>
    <property type="evidence" value="ECO:0007669"/>
    <property type="project" value="TreeGrafter"/>
</dbReference>
<dbReference type="InterPro" id="IPR013785">
    <property type="entry name" value="Aldolase_TIM"/>
</dbReference>
<dbReference type="Gene3D" id="3.20.20.70">
    <property type="entry name" value="Aldolase class I"/>
    <property type="match status" value="1"/>
</dbReference>
<dbReference type="GO" id="GO:0046166">
    <property type="term" value="P:glyceraldehyde-3-phosphate biosynthetic process"/>
    <property type="evidence" value="ECO:0007669"/>
    <property type="project" value="TreeGrafter"/>
</dbReference>
<dbReference type="InterPro" id="IPR035990">
    <property type="entry name" value="TIM_sf"/>
</dbReference>
<comment type="pathway">
    <text evidence="1 8 9">Carbohydrate degradation; glycolysis; D-glyceraldehyde 3-phosphate from glycerone phosphate: step 1/1.</text>
</comment>
<comment type="pathway">
    <text evidence="2">Carbohydrate metabolism; erythritol degradation.</text>
</comment>
<dbReference type="EMBL" id="JADEYS010000024">
    <property type="protein sequence ID" value="MBE9399245.1"/>
    <property type="molecule type" value="Genomic_DNA"/>
</dbReference>
<evidence type="ECO:0000256" key="6">
    <source>
        <dbReference type="ARBA" id="ARBA00023152"/>
    </source>
</evidence>
<dbReference type="PROSITE" id="PS51440">
    <property type="entry name" value="TIM_2"/>
    <property type="match status" value="1"/>
</dbReference>
<dbReference type="HAMAP" id="MF_00147_B">
    <property type="entry name" value="TIM_B"/>
    <property type="match status" value="1"/>
</dbReference>